<dbReference type="EMBL" id="JBCHKQ010000002">
    <property type="protein sequence ID" value="MEM5947885.1"/>
    <property type="molecule type" value="Genomic_DNA"/>
</dbReference>
<dbReference type="RefSeq" id="WP_420069332.1">
    <property type="nucleotide sequence ID" value="NZ_JBCHKQ010000002.1"/>
</dbReference>
<comment type="caution">
    <text evidence="3">The sequence shown here is derived from an EMBL/GenBank/DDBJ whole genome shotgun (WGS) entry which is preliminary data.</text>
</comment>
<feature type="site" description="May be catalytically important" evidence="2">
    <location>
        <position position="145"/>
    </location>
</feature>
<gene>
    <name evidence="2 3" type="primary">folE2</name>
    <name evidence="3" type="ORF">WKV44_04950</name>
</gene>
<dbReference type="PANTHER" id="PTHR36445">
    <property type="entry name" value="GTP CYCLOHYDROLASE MPTA"/>
    <property type="match status" value="1"/>
</dbReference>
<comment type="similarity">
    <text evidence="2">Belongs to the GTP cyclohydrolase IV family.</text>
</comment>
<proteinExistence type="inferred from homology"/>
<dbReference type="Pfam" id="PF02649">
    <property type="entry name" value="GCHY-1"/>
    <property type="match status" value="1"/>
</dbReference>
<dbReference type="Proteomes" id="UP001466331">
    <property type="component" value="Unassembled WGS sequence"/>
</dbReference>
<organism evidence="3 4">
    <name type="scientific">Rarispira pelagica</name>
    <dbReference type="NCBI Taxonomy" id="3141764"/>
    <lineage>
        <taxon>Bacteria</taxon>
        <taxon>Pseudomonadati</taxon>
        <taxon>Spirochaetota</taxon>
        <taxon>Spirochaetia</taxon>
        <taxon>Winmispirales</taxon>
        <taxon>Winmispiraceae</taxon>
        <taxon>Rarispira</taxon>
    </lineage>
</organism>
<evidence type="ECO:0000313" key="3">
    <source>
        <dbReference type="EMBL" id="MEM5947885.1"/>
    </source>
</evidence>
<keyword evidence="1 2" id="KW-0378">Hydrolase</keyword>
<dbReference type="PANTHER" id="PTHR36445:SF1">
    <property type="entry name" value="GTP CYCLOHYDROLASE MPTA"/>
    <property type="match status" value="1"/>
</dbReference>
<dbReference type="EC" id="3.5.4.16" evidence="2"/>
<accession>A0ABU9UB45</accession>
<reference evidence="3 4" key="1">
    <citation type="submission" date="2024-03" db="EMBL/GenBank/DDBJ databases">
        <title>Ignisphaera cupida sp. nov., a hyperthermophilic hydrolytic archaeon from a hot spring of Kamchatka, and proposal of Ignisphaeraceae fam. nov.</title>
        <authorList>
            <person name="Podosokorskaya O.A."/>
            <person name="Elcheninov A.G."/>
            <person name="Maltseva A.I."/>
            <person name="Zayulina K.S."/>
            <person name="Novikov A."/>
            <person name="Merkel A.Y."/>
        </authorList>
    </citation>
    <scope>NUCLEOTIDE SEQUENCE [LARGE SCALE GENOMIC DNA]</scope>
    <source>
        <strain evidence="3 4">38H-sp</strain>
    </source>
</reference>
<protein>
    <recommendedName>
        <fullName evidence="2">GTP cyclohydrolase FolE2</fullName>
        <ecNumber evidence="2">3.5.4.16</ecNumber>
    </recommendedName>
</protein>
<keyword evidence="4" id="KW-1185">Reference proteome</keyword>
<dbReference type="HAMAP" id="MF_01527_B">
    <property type="entry name" value="GTP_cyclohydrol_B"/>
    <property type="match status" value="1"/>
</dbReference>
<dbReference type="NCBIfam" id="NF010200">
    <property type="entry name" value="PRK13674.1-1"/>
    <property type="match status" value="1"/>
</dbReference>
<evidence type="ECO:0000256" key="2">
    <source>
        <dbReference type="HAMAP-Rule" id="MF_01527"/>
    </source>
</evidence>
<comment type="catalytic activity">
    <reaction evidence="2">
        <text>GTP + H2O = 7,8-dihydroneopterin 3'-triphosphate + formate + H(+)</text>
        <dbReference type="Rhea" id="RHEA:17473"/>
        <dbReference type="ChEBI" id="CHEBI:15377"/>
        <dbReference type="ChEBI" id="CHEBI:15378"/>
        <dbReference type="ChEBI" id="CHEBI:15740"/>
        <dbReference type="ChEBI" id="CHEBI:37565"/>
        <dbReference type="ChEBI" id="CHEBI:58462"/>
        <dbReference type="EC" id="3.5.4.16"/>
    </reaction>
</comment>
<name>A0ABU9UB45_9SPIR</name>
<evidence type="ECO:0000313" key="4">
    <source>
        <dbReference type="Proteomes" id="UP001466331"/>
    </source>
</evidence>
<evidence type="ECO:0000256" key="1">
    <source>
        <dbReference type="ARBA" id="ARBA00022801"/>
    </source>
</evidence>
<dbReference type="InterPro" id="IPR003801">
    <property type="entry name" value="GTP_cyclohydrolase_FolE2/MptA"/>
</dbReference>
<dbReference type="GO" id="GO:0003934">
    <property type="term" value="F:GTP cyclohydrolase I activity"/>
    <property type="evidence" value="ECO:0007669"/>
    <property type="project" value="UniProtKB-EC"/>
</dbReference>
<comment type="function">
    <text evidence="2">Converts GTP to 7,8-dihydroneopterin triphosphate.</text>
</comment>
<sequence>MVDTQSSYDDRNIPIDRVGIRGLRYPITVLDKKNNYQNTTATINMYANLPHHFRGTHMSRFVEVFNEHYKDIQMKGFISMLKDVKLALEAESAFIEIEFPYFIEKSAPVTGQKSYMEYKCKYIGQTKGNHADFWVSIEVPVNTVCPCSKEISDYGAHNQRGMVRLTVKLGPFFWIEDLIELVENSASAGIFSLLKREDEKFITEHGYDNPRFVEDVAREVVLRVENFSDFPWFKVEAENMESIHNHNAYACIERCIKENAHGPK</sequence>
<dbReference type="InterPro" id="IPR022838">
    <property type="entry name" value="GTP_cyclohydrolase_FolE2"/>
</dbReference>
<comment type="pathway">
    <text evidence="2">Cofactor biosynthesis; 7,8-dihydroneopterin triphosphate biosynthesis; 7,8-dihydroneopterin triphosphate from GTP: step 1/1.</text>
</comment>
<dbReference type="Gene3D" id="3.10.270.10">
    <property type="entry name" value="Urate Oxidase"/>
    <property type="match status" value="1"/>
</dbReference>